<feature type="transmembrane region" description="Helical" evidence="2">
    <location>
        <begin position="63"/>
        <end position="87"/>
    </location>
</feature>
<dbReference type="InterPro" id="IPR049713">
    <property type="entry name" value="Pr6Pr-like"/>
</dbReference>
<feature type="transmembrane region" description="Helical" evidence="2">
    <location>
        <begin position="129"/>
        <end position="150"/>
    </location>
</feature>
<name>A0A7W8ZU87_9MICO</name>
<feature type="transmembrane region" description="Helical" evidence="2">
    <location>
        <begin position="32"/>
        <end position="51"/>
    </location>
</feature>
<keyword evidence="2" id="KW-0812">Transmembrane</keyword>
<comment type="caution">
    <text evidence="3">The sequence shown here is derived from an EMBL/GenBank/DDBJ whole genome shotgun (WGS) entry which is preliminary data.</text>
</comment>
<gene>
    <name evidence="3" type="ORF">BJ997_000558</name>
</gene>
<reference evidence="3 4" key="1">
    <citation type="submission" date="2020-08" db="EMBL/GenBank/DDBJ databases">
        <title>Sequencing the genomes of 1000 actinobacteria strains.</title>
        <authorList>
            <person name="Klenk H.-P."/>
        </authorList>
    </citation>
    <scope>NUCLEOTIDE SEQUENCE [LARGE SCALE GENOMIC DNA]</scope>
    <source>
        <strain evidence="3 4">DSM 21065</strain>
    </source>
</reference>
<dbReference type="RefSeq" id="WP_152602123.1">
    <property type="nucleotide sequence ID" value="NZ_JACHBQ010000001.1"/>
</dbReference>
<sequence>MPLQTSSDPVQPRAHPGAVGAGSTPARRIVGVLRLAMTIILVTAVATQIIDESVHQSFVPAEYFSYFTIQSALVVAVVLGFAGVLSLRKRRDSALLTNVRLAALCYAVVTGVVYAALLRGVPTDGYAGVPWPNEALHVWAPLFVAVDWLVAPGRSRLAWTRLWSALIFPVAWLAFTLARGAITGWYPYPFLDPASPAGWTGVLLHILAIAVFIALVAAVGIGTSRIRSLRLNRRA</sequence>
<keyword evidence="2" id="KW-0472">Membrane</keyword>
<accession>A0A7W8ZU87</accession>
<dbReference type="AlphaFoldDB" id="A0A7W8ZU87"/>
<evidence type="ECO:0000256" key="2">
    <source>
        <dbReference type="SAM" id="Phobius"/>
    </source>
</evidence>
<evidence type="ECO:0000256" key="1">
    <source>
        <dbReference type="SAM" id="MobiDB-lite"/>
    </source>
</evidence>
<dbReference type="OrthoDB" id="9809977at2"/>
<evidence type="ECO:0000313" key="3">
    <source>
        <dbReference type="EMBL" id="MBB5640010.1"/>
    </source>
</evidence>
<dbReference type="NCBIfam" id="NF038065">
    <property type="entry name" value="Pr6Pr"/>
    <property type="match status" value="1"/>
</dbReference>
<feature type="region of interest" description="Disordered" evidence="1">
    <location>
        <begin position="1"/>
        <end position="22"/>
    </location>
</feature>
<protein>
    <recommendedName>
        <fullName evidence="5">Integral membrane regulator</fullName>
    </recommendedName>
</protein>
<organism evidence="3 4">
    <name type="scientific">Cryobacterium roopkundense</name>
    <dbReference type="NCBI Taxonomy" id="1001240"/>
    <lineage>
        <taxon>Bacteria</taxon>
        <taxon>Bacillati</taxon>
        <taxon>Actinomycetota</taxon>
        <taxon>Actinomycetes</taxon>
        <taxon>Micrococcales</taxon>
        <taxon>Microbacteriaceae</taxon>
        <taxon>Cryobacterium</taxon>
    </lineage>
</organism>
<proteinExistence type="predicted"/>
<keyword evidence="2" id="KW-1133">Transmembrane helix</keyword>
<dbReference type="Proteomes" id="UP000561726">
    <property type="component" value="Unassembled WGS sequence"/>
</dbReference>
<evidence type="ECO:0008006" key="5">
    <source>
        <dbReference type="Google" id="ProtNLM"/>
    </source>
</evidence>
<feature type="transmembrane region" description="Helical" evidence="2">
    <location>
        <begin position="202"/>
        <end position="224"/>
    </location>
</feature>
<dbReference type="EMBL" id="JACHBQ010000001">
    <property type="protein sequence ID" value="MBB5640010.1"/>
    <property type="molecule type" value="Genomic_DNA"/>
</dbReference>
<feature type="transmembrane region" description="Helical" evidence="2">
    <location>
        <begin position="162"/>
        <end position="182"/>
    </location>
</feature>
<evidence type="ECO:0000313" key="4">
    <source>
        <dbReference type="Proteomes" id="UP000561726"/>
    </source>
</evidence>
<feature type="transmembrane region" description="Helical" evidence="2">
    <location>
        <begin position="99"/>
        <end position="117"/>
    </location>
</feature>